<dbReference type="Gramene" id="OE9A016496T1">
    <property type="protein sequence ID" value="OE9A016496C1"/>
    <property type="gene ID" value="OE9A016496"/>
</dbReference>
<feature type="compositionally biased region" description="Basic and acidic residues" evidence="1">
    <location>
        <begin position="172"/>
        <end position="181"/>
    </location>
</feature>
<dbReference type="PANTHER" id="PTHR36746">
    <property type="entry name" value="BNAC04G51760D PROTEIN"/>
    <property type="match status" value="1"/>
</dbReference>
<dbReference type="OrthoDB" id="1588050at2759"/>
<organism evidence="2 3">
    <name type="scientific">Olea europaea subsp. europaea</name>
    <dbReference type="NCBI Taxonomy" id="158383"/>
    <lineage>
        <taxon>Eukaryota</taxon>
        <taxon>Viridiplantae</taxon>
        <taxon>Streptophyta</taxon>
        <taxon>Embryophyta</taxon>
        <taxon>Tracheophyta</taxon>
        <taxon>Spermatophyta</taxon>
        <taxon>Magnoliopsida</taxon>
        <taxon>eudicotyledons</taxon>
        <taxon>Gunneridae</taxon>
        <taxon>Pentapetalae</taxon>
        <taxon>asterids</taxon>
        <taxon>lamiids</taxon>
        <taxon>Lamiales</taxon>
        <taxon>Oleaceae</taxon>
        <taxon>Oleeae</taxon>
        <taxon>Olea</taxon>
    </lineage>
</organism>
<feature type="region of interest" description="Disordered" evidence="1">
    <location>
        <begin position="24"/>
        <end position="109"/>
    </location>
</feature>
<reference evidence="2 3" key="1">
    <citation type="submission" date="2019-12" db="EMBL/GenBank/DDBJ databases">
        <authorList>
            <person name="Alioto T."/>
            <person name="Alioto T."/>
            <person name="Gomez Garrido J."/>
        </authorList>
    </citation>
    <scope>NUCLEOTIDE SEQUENCE [LARGE SCALE GENOMIC DNA]</scope>
</reference>
<dbReference type="AlphaFoldDB" id="A0A8S0PG70"/>
<gene>
    <name evidence="2" type="ORF">OLEA9_A016496</name>
</gene>
<keyword evidence="3" id="KW-1185">Reference proteome</keyword>
<evidence type="ECO:0000313" key="3">
    <source>
        <dbReference type="Proteomes" id="UP000594638"/>
    </source>
</evidence>
<feature type="region of interest" description="Disordered" evidence="1">
    <location>
        <begin position="156"/>
        <end position="196"/>
    </location>
</feature>
<feature type="compositionally biased region" description="Gly residues" evidence="1">
    <location>
        <begin position="214"/>
        <end position="226"/>
    </location>
</feature>
<sequence length="265" mass="29323">MAQNQKNKNSKGVCEKIYNAVSGGRKIRLISHQDQGTLSRETAPKSRVQNTDNPKKDSPPKKPVFLNQPSPTMIPIESESSIRPSTMKQNENMQTTAKSAGKDDDTKRVSEISVQEIVISGECRGVKGKMEGKTHGQVEKVPSMKDKLPIRASMKGKTKLKEKMASIVKTKSTKDKATQEKGDEDEKIESRKTNDKFSDYINHVKNKMRTVLSVGGGRGGGDGGAQVGRTATRRDSFKDKVSSFITRAKMKIRRTTTFDGNEHLI</sequence>
<evidence type="ECO:0000256" key="1">
    <source>
        <dbReference type="SAM" id="MobiDB-lite"/>
    </source>
</evidence>
<proteinExistence type="predicted"/>
<feature type="region of interest" description="Disordered" evidence="1">
    <location>
        <begin position="212"/>
        <end position="234"/>
    </location>
</feature>
<dbReference type="Proteomes" id="UP000594638">
    <property type="component" value="Unassembled WGS sequence"/>
</dbReference>
<dbReference type="PANTHER" id="PTHR36746:SF3">
    <property type="entry name" value="DUF4005 DOMAIN-CONTAINING PROTEIN"/>
    <property type="match status" value="1"/>
</dbReference>
<name>A0A8S0PG70_OLEEU</name>
<accession>A0A8S0PG70</accession>
<feature type="compositionally biased region" description="Basic and acidic residues" evidence="1">
    <location>
        <begin position="100"/>
        <end position="109"/>
    </location>
</feature>
<evidence type="ECO:0000313" key="2">
    <source>
        <dbReference type="EMBL" id="CAA2935103.1"/>
    </source>
</evidence>
<dbReference type="EMBL" id="CACTIH010000022">
    <property type="protein sequence ID" value="CAA2935103.1"/>
    <property type="molecule type" value="Genomic_DNA"/>
</dbReference>
<comment type="caution">
    <text evidence="2">The sequence shown here is derived from an EMBL/GenBank/DDBJ whole genome shotgun (WGS) entry which is preliminary data.</text>
</comment>
<feature type="compositionally biased region" description="Low complexity" evidence="1">
    <location>
        <begin position="74"/>
        <end position="85"/>
    </location>
</feature>
<feature type="compositionally biased region" description="Polar residues" evidence="1">
    <location>
        <begin position="86"/>
        <end position="98"/>
    </location>
</feature>
<protein>
    <submittedName>
        <fullName evidence="2">Polycomb group Pc-like</fullName>
    </submittedName>
</protein>